<dbReference type="eggNOG" id="COG0161">
    <property type="taxonomic scope" value="Bacteria"/>
</dbReference>
<dbReference type="InterPro" id="IPR015424">
    <property type="entry name" value="PyrdxlP-dep_Trfase"/>
</dbReference>
<dbReference type="InterPro" id="IPR015421">
    <property type="entry name" value="PyrdxlP-dep_Trfase_major"/>
</dbReference>
<evidence type="ECO:0000256" key="2">
    <source>
        <dbReference type="ARBA" id="ARBA00008954"/>
    </source>
</evidence>
<proteinExistence type="inferred from homology"/>
<protein>
    <recommendedName>
        <fullName evidence="9">Aminotransferase</fullName>
    </recommendedName>
</protein>
<dbReference type="Gene3D" id="3.90.1150.10">
    <property type="entry name" value="Aspartate Aminotransferase, domain 1"/>
    <property type="match status" value="1"/>
</dbReference>
<keyword evidence="5 6" id="KW-0663">Pyridoxal phosphate</keyword>
<dbReference type="Pfam" id="PF00202">
    <property type="entry name" value="Aminotran_3"/>
    <property type="match status" value="1"/>
</dbReference>
<dbReference type="PANTHER" id="PTHR43094">
    <property type="entry name" value="AMINOTRANSFERASE"/>
    <property type="match status" value="1"/>
</dbReference>
<organism evidence="7 8">
    <name type="scientific">Roseivivax halodurans JCM 10272</name>
    <dbReference type="NCBI Taxonomy" id="1449350"/>
    <lineage>
        <taxon>Bacteria</taxon>
        <taxon>Pseudomonadati</taxon>
        <taxon>Pseudomonadota</taxon>
        <taxon>Alphaproteobacteria</taxon>
        <taxon>Rhodobacterales</taxon>
        <taxon>Roseobacteraceae</taxon>
        <taxon>Roseivivax</taxon>
    </lineage>
</organism>
<evidence type="ECO:0000256" key="1">
    <source>
        <dbReference type="ARBA" id="ARBA00001933"/>
    </source>
</evidence>
<dbReference type="PANTHER" id="PTHR43094:SF1">
    <property type="entry name" value="AMINOTRANSFERASE CLASS-III"/>
    <property type="match status" value="1"/>
</dbReference>
<dbReference type="AlphaFoldDB" id="X7EJN0"/>
<dbReference type="FunFam" id="3.40.640.10:FF:000014">
    <property type="entry name" value="Adenosylmethionine-8-amino-7-oxononanoate aminotransferase, probable"/>
    <property type="match status" value="1"/>
</dbReference>
<dbReference type="InterPro" id="IPR005814">
    <property type="entry name" value="Aminotrans_3"/>
</dbReference>
<dbReference type="GO" id="GO:0008483">
    <property type="term" value="F:transaminase activity"/>
    <property type="evidence" value="ECO:0007669"/>
    <property type="project" value="UniProtKB-KW"/>
</dbReference>
<dbReference type="RefSeq" id="WP_037258651.1">
    <property type="nucleotide sequence ID" value="NZ_JALZ01000002.1"/>
</dbReference>
<keyword evidence="8" id="KW-1185">Reference proteome</keyword>
<keyword evidence="3" id="KW-0032">Aminotransferase</keyword>
<dbReference type="STRING" id="1449350.OCH239_08180"/>
<keyword evidence="4" id="KW-0808">Transferase</keyword>
<accession>X7EJN0</accession>
<dbReference type="OrthoDB" id="9801834at2"/>
<name>X7EJN0_9RHOB</name>
<dbReference type="Proteomes" id="UP000022447">
    <property type="component" value="Unassembled WGS sequence"/>
</dbReference>
<dbReference type="CDD" id="cd00610">
    <property type="entry name" value="OAT_like"/>
    <property type="match status" value="1"/>
</dbReference>
<evidence type="ECO:0008006" key="9">
    <source>
        <dbReference type="Google" id="ProtNLM"/>
    </source>
</evidence>
<evidence type="ECO:0000313" key="7">
    <source>
        <dbReference type="EMBL" id="ETX16127.1"/>
    </source>
</evidence>
<comment type="similarity">
    <text evidence="2 6">Belongs to the class-III pyridoxal-phosphate-dependent aminotransferase family.</text>
</comment>
<dbReference type="SUPFAM" id="SSF53383">
    <property type="entry name" value="PLP-dependent transferases"/>
    <property type="match status" value="1"/>
</dbReference>
<dbReference type="EMBL" id="JALZ01000002">
    <property type="protein sequence ID" value="ETX16127.1"/>
    <property type="molecule type" value="Genomic_DNA"/>
</dbReference>
<comment type="cofactor">
    <cofactor evidence="1">
        <name>pyridoxal 5'-phosphate</name>
        <dbReference type="ChEBI" id="CHEBI:597326"/>
    </cofactor>
</comment>
<evidence type="ECO:0000313" key="8">
    <source>
        <dbReference type="Proteomes" id="UP000022447"/>
    </source>
</evidence>
<dbReference type="GO" id="GO:0030170">
    <property type="term" value="F:pyridoxal phosphate binding"/>
    <property type="evidence" value="ECO:0007669"/>
    <property type="project" value="InterPro"/>
</dbReference>
<evidence type="ECO:0000256" key="3">
    <source>
        <dbReference type="ARBA" id="ARBA00022576"/>
    </source>
</evidence>
<dbReference type="InterPro" id="IPR015422">
    <property type="entry name" value="PyrdxlP-dep_Trfase_small"/>
</dbReference>
<dbReference type="GO" id="GO:0005829">
    <property type="term" value="C:cytosol"/>
    <property type="evidence" value="ECO:0007669"/>
    <property type="project" value="TreeGrafter"/>
</dbReference>
<dbReference type="Gene3D" id="3.40.640.10">
    <property type="entry name" value="Type I PLP-dependent aspartate aminotransferase-like (Major domain)"/>
    <property type="match status" value="1"/>
</dbReference>
<reference evidence="7 8" key="1">
    <citation type="submission" date="2014-01" db="EMBL/GenBank/DDBJ databases">
        <title>Roseivivax halodurans JCM 10272 Genome Sequencing.</title>
        <authorList>
            <person name="Lai Q."/>
            <person name="Li G."/>
            <person name="Shao Z."/>
        </authorList>
    </citation>
    <scope>NUCLEOTIDE SEQUENCE [LARGE SCALE GENOMIC DNA]</scope>
    <source>
        <strain evidence="7 8">JCM 10272</strain>
    </source>
</reference>
<comment type="caution">
    <text evidence="7">The sequence shown here is derived from an EMBL/GenBank/DDBJ whole genome shotgun (WGS) entry which is preliminary data.</text>
</comment>
<dbReference type="NCBIfam" id="NF005685">
    <property type="entry name" value="PRK07483.1"/>
    <property type="match status" value="1"/>
</dbReference>
<sequence length="441" mass="47118">MTHVFPRHTAKQPPIAAGGEGCYLFDADGKRYLDASGGAAVSCLGHGDREVIDAIKGQLDRLAFAHTGFFTSEPAEKLADLLIENAPEGLDRVYLVSGGSEATEAAIKLARQYFVEKGEPGRGRLIARRQSYHGNTIGALSAGGNEWRRRQFGPLLLDVSHIDPCYEYRLRADDEGPEEYGRRAADALEEELLRVGPETVMAFMAEPVVGATAGAVPPAPGYFKWIREICDTYGILLILDEVMCGMGRTGTLFACEQDGVAPDILCIAKGLGAGYQPIGAMLCSGRIYAAIEEGSGFFQHGHTYIGHPTAAAAGHAVVSAILNRGLVGRCAEQGDKLRAALEDRFGQHAHVGDIRGRGLFLGLELVSDRGTKAPFDPERRIAARIKSAAFDAGLICYPMSGTIDGKLGDHVLLAPPFIIEDAQIGELVDKLETAIDGALAE</sequence>
<dbReference type="PROSITE" id="PS00600">
    <property type="entry name" value="AA_TRANSFER_CLASS_3"/>
    <property type="match status" value="1"/>
</dbReference>
<gene>
    <name evidence="7" type="ORF">OCH239_08180</name>
</gene>
<dbReference type="PATRIC" id="fig|1449350.3.peg.679"/>
<evidence type="ECO:0000256" key="5">
    <source>
        <dbReference type="ARBA" id="ARBA00022898"/>
    </source>
</evidence>
<dbReference type="InterPro" id="IPR049704">
    <property type="entry name" value="Aminotrans_3_PPA_site"/>
</dbReference>
<evidence type="ECO:0000256" key="4">
    <source>
        <dbReference type="ARBA" id="ARBA00022679"/>
    </source>
</evidence>
<evidence type="ECO:0000256" key="6">
    <source>
        <dbReference type="RuleBase" id="RU003560"/>
    </source>
</evidence>